<reference evidence="2 3" key="1">
    <citation type="submission" date="2019-12" db="EMBL/GenBank/DDBJ databases">
        <title>Auraticoccus cholistani sp. nov., an actinomycete isolated from soil of Cholistan desert.</title>
        <authorList>
            <person name="Cheema M.T."/>
        </authorList>
    </citation>
    <scope>NUCLEOTIDE SEQUENCE [LARGE SCALE GENOMIC DNA]</scope>
    <source>
        <strain evidence="2 3">F435</strain>
    </source>
</reference>
<feature type="transmembrane region" description="Helical" evidence="1">
    <location>
        <begin position="39"/>
        <end position="61"/>
    </location>
</feature>
<dbReference type="RefSeq" id="WP_156607501.1">
    <property type="nucleotide sequence ID" value="NZ_WPCU01000003.1"/>
</dbReference>
<evidence type="ECO:0008006" key="4">
    <source>
        <dbReference type="Google" id="ProtNLM"/>
    </source>
</evidence>
<dbReference type="Proteomes" id="UP000435304">
    <property type="component" value="Unassembled WGS sequence"/>
</dbReference>
<keyword evidence="1" id="KW-0472">Membrane</keyword>
<protein>
    <recommendedName>
        <fullName evidence="4">PH domain-containing protein</fullName>
    </recommendedName>
</protein>
<dbReference type="AlphaFoldDB" id="A0A6A9UQ39"/>
<accession>A0A6A9UQ39</accession>
<comment type="caution">
    <text evidence="2">The sequence shown here is derived from an EMBL/GenBank/DDBJ whole genome shotgun (WGS) entry which is preliminary data.</text>
</comment>
<keyword evidence="1" id="KW-0812">Transmembrane</keyword>
<organism evidence="2 3">
    <name type="scientific">Auraticoccus cholistanensis</name>
    <dbReference type="NCBI Taxonomy" id="2656650"/>
    <lineage>
        <taxon>Bacteria</taxon>
        <taxon>Bacillati</taxon>
        <taxon>Actinomycetota</taxon>
        <taxon>Actinomycetes</taxon>
        <taxon>Propionibacteriales</taxon>
        <taxon>Propionibacteriaceae</taxon>
        <taxon>Auraticoccus</taxon>
    </lineage>
</organism>
<dbReference type="EMBL" id="WPCU01000003">
    <property type="protein sequence ID" value="MVA74843.1"/>
    <property type="molecule type" value="Genomic_DNA"/>
</dbReference>
<keyword evidence="3" id="KW-1185">Reference proteome</keyword>
<name>A0A6A9UQ39_9ACTN</name>
<evidence type="ECO:0000256" key="1">
    <source>
        <dbReference type="SAM" id="Phobius"/>
    </source>
</evidence>
<evidence type="ECO:0000313" key="2">
    <source>
        <dbReference type="EMBL" id="MVA74843.1"/>
    </source>
</evidence>
<gene>
    <name evidence="2" type="ORF">GC722_02165</name>
</gene>
<keyword evidence="1" id="KW-1133">Transmembrane helix</keyword>
<evidence type="ECO:0000313" key="3">
    <source>
        <dbReference type="Proteomes" id="UP000435304"/>
    </source>
</evidence>
<sequence>MSVHRFRPRLPMRALAVGSALEVTGAVLAVALEAATGHVAWVLPGVVLVVLGSVLIAVAILSTVRNAAEVELTDEGYVVRNRAGEQRGSWSEVTSVKQSVEGDRLTFVSGDGSTVHVVAAQGSITSLASEVTTRLNRNRGYGRI</sequence>
<proteinExistence type="predicted"/>